<keyword evidence="2" id="KW-0732">Signal</keyword>
<dbReference type="GO" id="GO:0007618">
    <property type="term" value="P:mating"/>
    <property type="evidence" value="ECO:0007669"/>
    <property type="project" value="EnsemblMetazoa"/>
</dbReference>
<feature type="signal peptide" evidence="2">
    <location>
        <begin position="1"/>
        <end position="22"/>
    </location>
</feature>
<dbReference type="Proteomes" id="UP000035880">
    <property type="component" value="Chromosome 2L"/>
</dbReference>
<accession>B4Q436</accession>
<dbReference type="Pfam" id="PF03082">
    <property type="entry name" value="MAGSP"/>
    <property type="match status" value="1"/>
</dbReference>
<dbReference type="Proteomes" id="UP000000304">
    <property type="component" value="Chromosome 2L"/>
</dbReference>
<reference evidence="3 5" key="1">
    <citation type="journal article" date="2007" name="Nature">
        <title>Evolution of genes and genomes on the Drosophila phylogeny.</title>
        <authorList>
            <consortium name="Drosophila 12 Genomes Consortium"/>
            <person name="Clark A.G."/>
            <person name="Eisen M.B."/>
            <person name="Smith D.R."/>
            <person name="Bergman C.M."/>
            <person name="Oliver B."/>
            <person name="Markow T.A."/>
            <person name="Kaufman T.C."/>
            <person name="Kellis M."/>
            <person name="Gelbart W."/>
            <person name="Iyer V.N."/>
            <person name="Pollard D.A."/>
            <person name="Sackton T.B."/>
            <person name="Larracuente A.M."/>
            <person name="Singh N.D."/>
            <person name="Abad J.P."/>
            <person name="Abt D.N."/>
            <person name="Adryan B."/>
            <person name="Aguade M."/>
            <person name="Akashi H."/>
            <person name="Anderson W.W."/>
            <person name="Aquadro C.F."/>
            <person name="Ardell D.H."/>
            <person name="Arguello R."/>
            <person name="Artieri C.G."/>
            <person name="Barbash D.A."/>
            <person name="Barker D."/>
            <person name="Barsanti P."/>
            <person name="Batterham P."/>
            <person name="Batzoglou S."/>
            <person name="Begun D."/>
            <person name="Bhutkar A."/>
            <person name="Blanco E."/>
            <person name="Bosak S.A."/>
            <person name="Bradley R.K."/>
            <person name="Brand A.D."/>
            <person name="Brent M.R."/>
            <person name="Brooks A.N."/>
            <person name="Brown R.H."/>
            <person name="Butlin R.K."/>
            <person name="Caggese C."/>
            <person name="Calvi B.R."/>
            <person name="Bernardo de Carvalho A."/>
            <person name="Caspi A."/>
            <person name="Castrezana S."/>
            <person name="Celniker S.E."/>
            <person name="Chang J.L."/>
            <person name="Chapple C."/>
            <person name="Chatterji S."/>
            <person name="Chinwalla A."/>
            <person name="Civetta A."/>
            <person name="Clifton S.W."/>
            <person name="Comeron J.M."/>
            <person name="Costello J.C."/>
            <person name="Coyne J.A."/>
            <person name="Daub J."/>
            <person name="David R.G."/>
            <person name="Delcher A.L."/>
            <person name="Delehaunty K."/>
            <person name="Do C.B."/>
            <person name="Ebling H."/>
            <person name="Edwards K."/>
            <person name="Eickbush T."/>
            <person name="Evans J.D."/>
            <person name="Filipski A."/>
            <person name="Findeiss S."/>
            <person name="Freyhult E."/>
            <person name="Fulton L."/>
            <person name="Fulton R."/>
            <person name="Garcia A.C."/>
            <person name="Gardiner A."/>
            <person name="Garfield D.A."/>
            <person name="Garvin B.E."/>
            <person name="Gibson G."/>
            <person name="Gilbert D."/>
            <person name="Gnerre S."/>
            <person name="Godfrey J."/>
            <person name="Good R."/>
            <person name="Gotea V."/>
            <person name="Gravely B."/>
            <person name="Greenberg A.J."/>
            <person name="Griffiths-Jones S."/>
            <person name="Gross S."/>
            <person name="Guigo R."/>
            <person name="Gustafson E.A."/>
            <person name="Haerty W."/>
            <person name="Hahn M.W."/>
            <person name="Halligan D.L."/>
            <person name="Halpern A.L."/>
            <person name="Halter G.M."/>
            <person name="Han M.V."/>
            <person name="Heger A."/>
            <person name="Hillier L."/>
            <person name="Hinrichs A.S."/>
            <person name="Holmes I."/>
            <person name="Hoskins R.A."/>
            <person name="Hubisz M.J."/>
            <person name="Hultmark D."/>
            <person name="Huntley M.A."/>
            <person name="Jaffe D.B."/>
            <person name="Jagadeeshan S."/>
            <person name="Jeck W.R."/>
            <person name="Johnson J."/>
            <person name="Jones C.D."/>
            <person name="Jordan W.C."/>
            <person name="Karpen G.H."/>
            <person name="Kataoka E."/>
            <person name="Keightley P.D."/>
            <person name="Kheradpour P."/>
            <person name="Kirkness E.F."/>
            <person name="Koerich L.B."/>
            <person name="Kristiansen K."/>
            <person name="Kudrna D."/>
            <person name="Kulathinal R.J."/>
            <person name="Kumar S."/>
            <person name="Kwok R."/>
            <person name="Lander E."/>
            <person name="Langley C.H."/>
            <person name="Lapoint R."/>
            <person name="Lazzaro B.P."/>
            <person name="Lee S.J."/>
            <person name="Levesque L."/>
            <person name="Li R."/>
            <person name="Lin C.F."/>
            <person name="Lin M.F."/>
            <person name="Lindblad-Toh K."/>
            <person name="Llopart A."/>
            <person name="Long M."/>
            <person name="Low L."/>
            <person name="Lozovsky E."/>
            <person name="Lu J."/>
            <person name="Luo M."/>
            <person name="Machado C.A."/>
            <person name="Makalowski W."/>
            <person name="Marzo M."/>
            <person name="Matsuda M."/>
            <person name="Matzkin L."/>
            <person name="McAllister B."/>
            <person name="McBride C.S."/>
            <person name="McKernan B."/>
            <person name="McKernan K."/>
            <person name="Mendez-Lago M."/>
            <person name="Minx P."/>
            <person name="Mollenhauer M.U."/>
            <person name="Montooth K."/>
            <person name="Mount S.M."/>
            <person name="Mu X."/>
            <person name="Myers E."/>
            <person name="Negre B."/>
            <person name="Newfeld S."/>
            <person name="Nielsen R."/>
            <person name="Noor M.A."/>
            <person name="O'Grady P."/>
            <person name="Pachter L."/>
            <person name="Papaceit M."/>
            <person name="Parisi M.J."/>
            <person name="Parisi M."/>
            <person name="Parts L."/>
            <person name="Pedersen J.S."/>
            <person name="Pesole G."/>
            <person name="Phillippy A.M."/>
            <person name="Ponting C.P."/>
            <person name="Pop M."/>
            <person name="Porcelli D."/>
            <person name="Powell J.R."/>
            <person name="Prohaska S."/>
            <person name="Pruitt K."/>
            <person name="Puig M."/>
            <person name="Quesneville H."/>
            <person name="Ram K.R."/>
            <person name="Rand D."/>
            <person name="Rasmussen M.D."/>
            <person name="Reed L.K."/>
            <person name="Reenan R."/>
            <person name="Reily A."/>
            <person name="Remington K.A."/>
            <person name="Rieger T.T."/>
            <person name="Ritchie M.G."/>
            <person name="Robin C."/>
            <person name="Rogers Y.H."/>
            <person name="Rohde C."/>
            <person name="Rozas J."/>
            <person name="Rubenfield M.J."/>
            <person name="Ruiz A."/>
            <person name="Russo S."/>
            <person name="Salzberg S.L."/>
            <person name="Sanchez-Gracia A."/>
            <person name="Saranga D.J."/>
            <person name="Sato H."/>
            <person name="Schaeffer S.W."/>
            <person name="Schatz M.C."/>
            <person name="Schlenke T."/>
            <person name="Schwartz R."/>
            <person name="Segarra C."/>
            <person name="Singh R.S."/>
            <person name="Sirot L."/>
            <person name="Sirota M."/>
            <person name="Sisneros N.B."/>
            <person name="Smith C.D."/>
            <person name="Smith T.F."/>
            <person name="Spieth J."/>
            <person name="Stage D.E."/>
            <person name="Stark A."/>
            <person name="Stephan W."/>
            <person name="Strausberg R.L."/>
            <person name="Strempel S."/>
            <person name="Sturgill D."/>
            <person name="Sutton G."/>
            <person name="Sutton G.G."/>
            <person name="Tao W."/>
            <person name="Teichmann S."/>
            <person name="Tobari Y.N."/>
            <person name="Tomimura Y."/>
            <person name="Tsolas J.M."/>
            <person name="Valente V.L."/>
            <person name="Venter E."/>
            <person name="Venter J.C."/>
            <person name="Vicario S."/>
            <person name="Vieira F.G."/>
            <person name="Vilella A.J."/>
            <person name="Villasante A."/>
            <person name="Walenz B."/>
            <person name="Wang J."/>
            <person name="Wasserman M."/>
            <person name="Watts T."/>
            <person name="Wilson D."/>
            <person name="Wilson R.K."/>
            <person name="Wing R.A."/>
            <person name="Wolfner M.F."/>
            <person name="Wong A."/>
            <person name="Wong G.K."/>
            <person name="Wu C.I."/>
            <person name="Wu G."/>
            <person name="Yamamoto D."/>
            <person name="Yang H.P."/>
            <person name="Yang S.P."/>
            <person name="Yorke J.A."/>
            <person name="Yoshida K."/>
            <person name="Zdobnov E."/>
            <person name="Zhang P."/>
            <person name="Zhang Y."/>
            <person name="Zimin A.V."/>
            <person name="Baldwin J."/>
            <person name="Abdouelleil A."/>
            <person name="Abdulkadir J."/>
            <person name="Abebe A."/>
            <person name="Abera B."/>
            <person name="Abreu J."/>
            <person name="Acer S.C."/>
            <person name="Aftuck L."/>
            <person name="Alexander A."/>
            <person name="An P."/>
            <person name="Anderson E."/>
            <person name="Anderson S."/>
            <person name="Arachi H."/>
            <person name="Azer M."/>
            <person name="Bachantsang P."/>
            <person name="Barry A."/>
            <person name="Bayul T."/>
            <person name="Berlin A."/>
            <person name="Bessette D."/>
            <person name="Bloom T."/>
            <person name="Blye J."/>
            <person name="Boguslavskiy L."/>
            <person name="Bonnet C."/>
            <person name="Boukhgalter B."/>
            <person name="Bourzgui I."/>
            <person name="Brown A."/>
            <person name="Cahill P."/>
            <person name="Channer S."/>
            <person name="Cheshatsang Y."/>
            <person name="Chuda L."/>
            <person name="Citroen M."/>
            <person name="Collymore A."/>
            <person name="Cooke P."/>
            <person name="Costello M."/>
            <person name="D'Aco K."/>
            <person name="Daza R."/>
            <person name="De Haan G."/>
            <person name="DeGray S."/>
            <person name="DeMaso C."/>
            <person name="Dhargay N."/>
            <person name="Dooley K."/>
            <person name="Dooley E."/>
            <person name="Doricent M."/>
            <person name="Dorje P."/>
            <person name="Dorjee K."/>
            <person name="Dupes A."/>
            <person name="Elong R."/>
            <person name="Falk J."/>
            <person name="Farina A."/>
            <person name="Faro S."/>
            <person name="Ferguson D."/>
            <person name="Fisher S."/>
            <person name="Foley C.D."/>
            <person name="Franke A."/>
            <person name="Friedrich D."/>
            <person name="Gadbois L."/>
            <person name="Gearin G."/>
            <person name="Gearin C.R."/>
            <person name="Giannoukos G."/>
            <person name="Goode T."/>
            <person name="Graham J."/>
            <person name="Grandbois E."/>
            <person name="Grewal S."/>
            <person name="Gyaltsen K."/>
            <person name="Hafez N."/>
            <person name="Hagos B."/>
            <person name="Hall J."/>
            <person name="Henson C."/>
            <person name="Hollinger A."/>
            <person name="Honan T."/>
            <person name="Huard M.D."/>
            <person name="Hughes L."/>
            <person name="Hurhula B."/>
            <person name="Husby M.E."/>
            <person name="Kamat A."/>
            <person name="Kanga B."/>
            <person name="Kashin S."/>
            <person name="Khazanovich D."/>
            <person name="Kisner P."/>
            <person name="Lance K."/>
            <person name="Lara M."/>
            <person name="Lee W."/>
            <person name="Lennon N."/>
            <person name="Letendre F."/>
            <person name="LeVine R."/>
            <person name="Lipovsky A."/>
            <person name="Liu X."/>
            <person name="Liu J."/>
            <person name="Liu S."/>
            <person name="Lokyitsang T."/>
            <person name="Lokyitsang Y."/>
            <person name="Lubonja R."/>
            <person name="Lui A."/>
            <person name="MacDonald P."/>
            <person name="Magnisalis V."/>
            <person name="Maru K."/>
            <person name="Matthews C."/>
            <person name="McCusker W."/>
            <person name="McDonough S."/>
            <person name="Mehta T."/>
            <person name="Meldrim J."/>
            <person name="Meneus L."/>
            <person name="Mihai O."/>
            <person name="Mihalev A."/>
            <person name="Mihova T."/>
            <person name="Mittelman R."/>
            <person name="Mlenga V."/>
            <person name="Montmayeur A."/>
            <person name="Mulrain L."/>
            <person name="Navidi A."/>
            <person name="Naylor J."/>
            <person name="Negash T."/>
            <person name="Nguyen T."/>
            <person name="Nguyen N."/>
            <person name="Nicol R."/>
            <person name="Norbu C."/>
            <person name="Norbu N."/>
            <person name="Novod N."/>
            <person name="O'Neill B."/>
            <person name="Osman S."/>
            <person name="Markiewicz E."/>
            <person name="Oyono O.L."/>
            <person name="Patti C."/>
            <person name="Phunkhang P."/>
            <person name="Pierre F."/>
            <person name="Priest M."/>
            <person name="Raghuraman S."/>
            <person name="Rege F."/>
            <person name="Reyes R."/>
            <person name="Rise C."/>
            <person name="Rogov P."/>
            <person name="Ross K."/>
            <person name="Ryan E."/>
            <person name="Settipalli S."/>
            <person name="Shea T."/>
            <person name="Sherpa N."/>
            <person name="Shi L."/>
            <person name="Shih D."/>
            <person name="Sparrow T."/>
            <person name="Spaulding J."/>
            <person name="Stalker J."/>
            <person name="Stange-Thomann N."/>
            <person name="Stavropoulos S."/>
            <person name="Stone C."/>
            <person name="Strader C."/>
            <person name="Tesfaye S."/>
            <person name="Thomson T."/>
            <person name="Thoulutsang Y."/>
            <person name="Thoulutsang D."/>
            <person name="Topham K."/>
            <person name="Topping I."/>
            <person name="Tsamla T."/>
            <person name="Vassiliev H."/>
            <person name="Vo A."/>
            <person name="Wangchuk T."/>
            <person name="Wangdi T."/>
            <person name="Weiand M."/>
            <person name="Wilkinson J."/>
            <person name="Wilson A."/>
            <person name="Yadav S."/>
            <person name="Young G."/>
            <person name="Yu Q."/>
            <person name="Zembek L."/>
            <person name="Zhong D."/>
            <person name="Zimmer A."/>
            <person name="Zwirko Z."/>
            <person name="Jaffe D.B."/>
            <person name="Alvarez P."/>
            <person name="Brockman W."/>
            <person name="Butler J."/>
            <person name="Chin C."/>
            <person name="Gnerre S."/>
            <person name="Grabherr M."/>
            <person name="Kleber M."/>
            <person name="Mauceli E."/>
            <person name="MacCallum I."/>
        </authorList>
    </citation>
    <scope>NUCLEOTIDE SEQUENCE [LARGE SCALE GENOMIC DNA]</scope>
    <source>
        <strain evidence="3">Mixed</strain>
        <strain evidence="5">mosaic</strain>
    </source>
</reference>
<name>B4Q436_DROSI</name>
<dbReference type="STRING" id="7240.B4Q436"/>
<dbReference type="GO" id="GO:0042802">
    <property type="term" value="F:identical protein binding"/>
    <property type="evidence" value="ECO:0007669"/>
    <property type="project" value="EnsemblMetazoa"/>
</dbReference>
<proteinExistence type="predicted"/>
<feature type="region of interest" description="Disordered" evidence="1">
    <location>
        <begin position="84"/>
        <end position="107"/>
    </location>
</feature>
<dbReference type="OrthoDB" id="7870919at2759"/>
<gene>
    <name evidence="3" type="primary">Dsim\Acp26Aa</name>
    <name evidence="3" type="ORF">Dsim_GD22626</name>
    <name evidence="4" type="ORF">Dsimw501_GD22626</name>
</gene>
<dbReference type="GO" id="GO:2000130">
    <property type="term" value="P:positive regulation of octopamine signaling pathway"/>
    <property type="evidence" value="ECO:0007669"/>
    <property type="project" value="EnsemblMetazoa"/>
</dbReference>
<reference evidence="4" key="4">
    <citation type="submission" date="2014-06" db="EMBL/GenBank/DDBJ databases">
        <authorList>
            <person name="Hu T."/>
            <person name="Eisen M.B."/>
            <person name="Thornton K.R."/>
            <person name="Andolfatto P."/>
        </authorList>
    </citation>
    <scope>NUCLEOTIDE SEQUENCE</scope>
    <source>
        <strain evidence="4">W501</strain>
    </source>
</reference>
<evidence type="ECO:0000313" key="5">
    <source>
        <dbReference type="Proteomes" id="UP000000304"/>
    </source>
</evidence>
<feature type="region of interest" description="Disordered" evidence="1">
    <location>
        <begin position="235"/>
        <end position="255"/>
    </location>
</feature>
<dbReference type="GO" id="GO:0060279">
    <property type="term" value="P:positive regulation of ovulation"/>
    <property type="evidence" value="ECO:0007669"/>
    <property type="project" value="EnsemblMetazoa"/>
</dbReference>
<organism evidence="3 5">
    <name type="scientific">Drosophila simulans</name>
    <name type="common">Fruit fly</name>
    <dbReference type="NCBI Taxonomy" id="7240"/>
    <lineage>
        <taxon>Eukaryota</taxon>
        <taxon>Metazoa</taxon>
        <taxon>Ecdysozoa</taxon>
        <taxon>Arthropoda</taxon>
        <taxon>Hexapoda</taxon>
        <taxon>Insecta</taxon>
        <taxon>Pterygota</taxon>
        <taxon>Neoptera</taxon>
        <taxon>Endopterygota</taxon>
        <taxon>Diptera</taxon>
        <taxon>Brachycera</taxon>
        <taxon>Muscomorpha</taxon>
        <taxon>Ephydroidea</taxon>
        <taxon>Drosophilidae</taxon>
        <taxon>Drosophila</taxon>
        <taxon>Sophophora</taxon>
    </lineage>
</organism>
<feature type="compositionally biased region" description="Polar residues" evidence="1">
    <location>
        <begin position="245"/>
        <end position="255"/>
    </location>
</feature>
<reference evidence="3" key="2">
    <citation type="submission" date="2008-06" db="EMBL/GenBank/DDBJ databases">
        <authorList>
            <consortium name="FlyBase"/>
        </authorList>
    </citation>
    <scope>NUCLEOTIDE SEQUENCE</scope>
    <source>
        <strain evidence="3">Mixed</strain>
        <strain evidence="4">W501</strain>
    </source>
</reference>
<evidence type="ECO:0000313" key="4">
    <source>
        <dbReference type="EMBL" id="KMY88395.1"/>
    </source>
</evidence>
<feature type="chain" id="PRO_5014299176" evidence="2">
    <location>
        <begin position="23"/>
        <end position="255"/>
    </location>
</feature>
<dbReference type="EMBL" id="CM000361">
    <property type="protein sequence ID" value="EDX03869.1"/>
    <property type="molecule type" value="Genomic_DNA"/>
</dbReference>
<dbReference type="HOGENOM" id="CLU_1162203_0_0_1"/>
<keyword evidence="5" id="KW-1185">Reference proteome</keyword>
<sequence>MNQILLCSQILLLLFAVANCDGEHQLDSSMDLKSDSAKSAVLKNVAPKNDATQAEIAKDDVALKSGKKGDYVMDIDVSDMPLDDYPINNSKSRKNSSTLPSQILTDKTNQGSNQIALKALKHRLLMEQNNNLFLRNHSVSLMNEIEARKTDIIQARQLNIDLELELEALKRKISEMNAQNARKPTKSCKKRPSKDIAPPGNQLQEVIVKNTYRNKYLTLLTQLAQKINYEIANVNNPATDVPTGKSPSEGNPSTT</sequence>
<dbReference type="EMBL" id="CM002910">
    <property type="protein sequence ID" value="KMY88395.1"/>
    <property type="molecule type" value="Genomic_DNA"/>
</dbReference>
<dbReference type="InterPro" id="IPR004315">
    <property type="entry name" value="Male_ac_gland_sc"/>
</dbReference>
<reference evidence="4" key="3">
    <citation type="journal article" date="2013" name="Genome Res.">
        <title>A second-generation assembly of the Drosophila simulans genome provides new insights into patterns of lineage-specific divergence.</title>
        <authorList>
            <person name="Hu T.T."/>
            <person name="Eisen M.B."/>
            <person name="Thornton K.R."/>
            <person name="Andolfatto P."/>
        </authorList>
    </citation>
    <scope>NUCLEOTIDE SEQUENCE [LARGE SCALE GENOMIC DNA]</scope>
    <source>
        <strain evidence="4">W501</strain>
    </source>
</reference>
<evidence type="ECO:0000313" key="3">
    <source>
        <dbReference type="EMBL" id="EDX03869.1"/>
    </source>
</evidence>
<feature type="compositionally biased region" description="Polar residues" evidence="1">
    <location>
        <begin position="87"/>
        <end position="107"/>
    </location>
</feature>
<dbReference type="GO" id="GO:0005576">
    <property type="term" value="C:extracellular region"/>
    <property type="evidence" value="ECO:0007669"/>
    <property type="project" value="InterPro"/>
</dbReference>
<feature type="compositionally biased region" description="Basic residues" evidence="1">
    <location>
        <begin position="183"/>
        <end position="192"/>
    </location>
</feature>
<feature type="region of interest" description="Disordered" evidence="1">
    <location>
        <begin position="178"/>
        <end position="201"/>
    </location>
</feature>
<evidence type="ECO:0000256" key="1">
    <source>
        <dbReference type="SAM" id="MobiDB-lite"/>
    </source>
</evidence>
<protein>
    <submittedName>
        <fullName evidence="3">Accessory gland-specific peptide 26Aa</fullName>
    </submittedName>
</protein>
<dbReference type="OMA" id="AQKINYE"/>
<dbReference type="KEGG" id="dsi:Dsimw501_GD22626"/>
<dbReference type="Bgee" id="FBgn0012820">
    <property type="expression patterns" value="Expressed in male reproductive system and 2 other cell types or tissues"/>
</dbReference>
<evidence type="ECO:0000256" key="2">
    <source>
        <dbReference type="SAM" id="SignalP"/>
    </source>
</evidence>
<dbReference type="AlphaFoldDB" id="B4Q436"/>